<keyword evidence="4" id="KW-1185">Reference proteome</keyword>
<feature type="domain" description="Zn(2)-C6 fungal-type" evidence="2">
    <location>
        <begin position="21"/>
        <end position="50"/>
    </location>
</feature>
<accession>D8LU21</accession>
<dbReference type="GO" id="GO:0000981">
    <property type="term" value="F:DNA-binding transcription factor activity, RNA polymerase II-specific"/>
    <property type="evidence" value="ECO:0007669"/>
    <property type="project" value="InterPro"/>
</dbReference>
<dbReference type="PROSITE" id="PS50048">
    <property type="entry name" value="ZN2_CY6_FUNGAL_2"/>
    <property type="match status" value="1"/>
</dbReference>
<reference evidence="3 4" key="1">
    <citation type="journal article" date="2010" name="Nature">
        <title>The Ectocarpus genome and the independent evolution of multicellularity in brown algae.</title>
        <authorList>
            <person name="Cock J.M."/>
            <person name="Sterck L."/>
            <person name="Rouze P."/>
            <person name="Scornet D."/>
            <person name="Allen A.E."/>
            <person name="Amoutzias G."/>
            <person name="Anthouard V."/>
            <person name="Artiguenave F."/>
            <person name="Aury J.M."/>
            <person name="Badger J.H."/>
            <person name="Beszteri B."/>
            <person name="Billiau K."/>
            <person name="Bonnet E."/>
            <person name="Bothwell J.H."/>
            <person name="Bowler C."/>
            <person name="Boyen C."/>
            <person name="Brownlee C."/>
            <person name="Carrano C.J."/>
            <person name="Charrier B."/>
            <person name="Cho G.Y."/>
            <person name="Coelho S.M."/>
            <person name="Collen J."/>
            <person name="Corre E."/>
            <person name="Da Silva C."/>
            <person name="Delage L."/>
            <person name="Delaroque N."/>
            <person name="Dittami S.M."/>
            <person name="Doulbeau S."/>
            <person name="Elias M."/>
            <person name="Farnham G."/>
            <person name="Gachon C.M."/>
            <person name="Gschloessl B."/>
            <person name="Heesch S."/>
            <person name="Jabbari K."/>
            <person name="Jubin C."/>
            <person name="Kawai H."/>
            <person name="Kimura K."/>
            <person name="Kloareg B."/>
            <person name="Kupper F.C."/>
            <person name="Lang D."/>
            <person name="Le Bail A."/>
            <person name="Leblanc C."/>
            <person name="Lerouge P."/>
            <person name="Lohr M."/>
            <person name="Lopez P.J."/>
            <person name="Martens C."/>
            <person name="Maumus F."/>
            <person name="Michel G."/>
            <person name="Miranda-Saavedra D."/>
            <person name="Morales J."/>
            <person name="Moreau H."/>
            <person name="Motomura T."/>
            <person name="Nagasato C."/>
            <person name="Napoli C.A."/>
            <person name="Nelson D.R."/>
            <person name="Nyvall-Collen P."/>
            <person name="Peters A.F."/>
            <person name="Pommier C."/>
            <person name="Potin P."/>
            <person name="Poulain J."/>
            <person name="Quesneville H."/>
            <person name="Read B."/>
            <person name="Rensing S.A."/>
            <person name="Ritter A."/>
            <person name="Rousvoal S."/>
            <person name="Samanta M."/>
            <person name="Samson G."/>
            <person name="Schroeder D.C."/>
            <person name="Segurens B."/>
            <person name="Strittmatter M."/>
            <person name="Tonon T."/>
            <person name="Tregear J.W."/>
            <person name="Valentin K."/>
            <person name="von Dassow P."/>
            <person name="Yamagishi T."/>
            <person name="Van de Peer Y."/>
            <person name="Wincker P."/>
        </authorList>
    </citation>
    <scope>NUCLEOTIDE SEQUENCE [LARGE SCALE GENOMIC DNA]</scope>
    <source>
        <strain evidence="4">Ec32 / CCAP1310/4</strain>
    </source>
</reference>
<dbReference type="InParanoid" id="D8LU21"/>
<evidence type="ECO:0000256" key="1">
    <source>
        <dbReference type="SAM" id="MobiDB-lite"/>
    </source>
</evidence>
<feature type="compositionally biased region" description="Basic residues" evidence="1">
    <location>
        <begin position="515"/>
        <end position="526"/>
    </location>
</feature>
<dbReference type="GO" id="GO:0008270">
    <property type="term" value="F:zinc ion binding"/>
    <property type="evidence" value="ECO:0007669"/>
    <property type="project" value="InterPro"/>
</dbReference>
<feature type="region of interest" description="Disordered" evidence="1">
    <location>
        <begin position="250"/>
        <end position="271"/>
    </location>
</feature>
<dbReference type="EMBL" id="FN649171">
    <property type="protein sequence ID" value="CBN75411.1"/>
    <property type="molecule type" value="Genomic_DNA"/>
</dbReference>
<dbReference type="AlphaFoldDB" id="D8LU21"/>
<dbReference type="InterPro" id="IPR001138">
    <property type="entry name" value="Zn2Cys6_DnaBD"/>
</dbReference>
<evidence type="ECO:0000313" key="4">
    <source>
        <dbReference type="Proteomes" id="UP000002630"/>
    </source>
</evidence>
<dbReference type="Pfam" id="PF00172">
    <property type="entry name" value="Zn_clus"/>
    <property type="match status" value="1"/>
</dbReference>
<name>D8LU21_ECTSI</name>
<proteinExistence type="predicted"/>
<feature type="region of interest" description="Disordered" evidence="1">
    <location>
        <begin position="52"/>
        <end position="73"/>
    </location>
</feature>
<evidence type="ECO:0000313" key="3">
    <source>
        <dbReference type="EMBL" id="CBN75411.1"/>
    </source>
</evidence>
<dbReference type="CDD" id="cd00067">
    <property type="entry name" value="GAL4"/>
    <property type="match status" value="1"/>
</dbReference>
<dbReference type="Proteomes" id="UP000002630">
    <property type="component" value="Linkage Group LG32"/>
</dbReference>
<evidence type="ECO:0000259" key="2">
    <source>
        <dbReference type="PROSITE" id="PS50048"/>
    </source>
</evidence>
<dbReference type="InterPro" id="IPR036864">
    <property type="entry name" value="Zn2-C6_fun-type_DNA-bd_sf"/>
</dbReference>
<dbReference type="SMART" id="SM00066">
    <property type="entry name" value="GAL4"/>
    <property type="match status" value="1"/>
</dbReference>
<gene>
    <name evidence="3" type="ORF">Esi_0093_0056</name>
</gene>
<dbReference type="Gene3D" id="4.10.240.10">
    <property type="entry name" value="Zn(2)-C6 fungal-type DNA-binding domain"/>
    <property type="match status" value="1"/>
</dbReference>
<organism evidence="3 4">
    <name type="scientific">Ectocarpus siliculosus</name>
    <name type="common">Brown alga</name>
    <name type="synonym">Conferva siliculosa</name>
    <dbReference type="NCBI Taxonomy" id="2880"/>
    <lineage>
        <taxon>Eukaryota</taxon>
        <taxon>Sar</taxon>
        <taxon>Stramenopiles</taxon>
        <taxon>Ochrophyta</taxon>
        <taxon>PX clade</taxon>
        <taxon>Phaeophyceae</taxon>
        <taxon>Ectocarpales</taxon>
        <taxon>Ectocarpaceae</taxon>
        <taxon>Ectocarpus</taxon>
    </lineage>
</organism>
<protein>
    <recommendedName>
        <fullName evidence="2">Zn(2)-C6 fungal-type domain-containing protein</fullName>
    </recommendedName>
</protein>
<feature type="region of interest" description="Disordered" evidence="1">
    <location>
        <begin position="504"/>
        <end position="529"/>
    </location>
</feature>
<sequence length="599" mass="65710">MSSVYMKDGNVATNNLGMRKSCCACGRKKRKCDGLMPCSRCLGAGVRCTYRKRKPHQPQPGRQHQRRPRGPAGMQTADLLRLSASGTLLACRMLPLKRLKLSASPATGLVGMQENTFLSDFFGCVGFMPFTTRRAWAILGYFYGFMGDTATFEEYLKLSDSFLIASIEQGSTGTLPSGFPEIVHYKESVKVYCGNVDAVDIDFFARRQDRPQINPAANEEDVFRFVAQSLEAFVQLVVAEACEKRAIRSCSSDDGPYEEDIGSASPHSNAPRAEEMSDAMVTGFKVGLLDFENLQEAVDRPNVRTGMGGFLINMNLVFHRAANGDAVGMVEKLGHCVEVLERYPGVCRCMLQWCHLVHAALAALAVMDDSRARGLYNRLREAYNPFRPPASLPAPPLEEWQGLAAFCDHFQCRLVAGVIASERLSAFTTPPDCSRNDASFQQAHLKKEGVPVVDEEHHSDIVWAGVTPEEATSSNMDALCSSGDKSMSSTSSWEWNHERALQASPTARLGPSSSHVHRRESSKRGIHGTDLFSNEVERCGEDVVSGVVAQFPDVGLTSPELREVDGTTQEAVDDAIAVADWLDTTHAMLDEISYKSPGI</sequence>
<dbReference type="OrthoDB" id="4064873at2759"/>
<dbReference type="SUPFAM" id="SSF57701">
    <property type="entry name" value="Zn2/Cys6 DNA-binding domain"/>
    <property type="match status" value="1"/>
</dbReference>
<dbReference type="EMBL" id="FN649757">
    <property type="protein sequence ID" value="CBN75411.1"/>
    <property type="molecule type" value="Genomic_DNA"/>
</dbReference>